<dbReference type="Proteomes" id="UP000320913">
    <property type="component" value="Unassembled WGS sequence"/>
</dbReference>
<gene>
    <name evidence="7" type="ORF">E6K75_08555</name>
</gene>
<comment type="subcellular location">
    <subcellularLocation>
        <location evidence="1">Cell membrane</location>
    </subcellularLocation>
</comment>
<dbReference type="PANTHER" id="PTHR43646:SF2">
    <property type="entry name" value="GLYCOSYLTRANSFERASE 2-LIKE DOMAIN-CONTAINING PROTEIN"/>
    <property type="match status" value="1"/>
</dbReference>
<evidence type="ECO:0000313" key="7">
    <source>
        <dbReference type="EMBL" id="TMQ56462.1"/>
    </source>
</evidence>
<keyword evidence="3" id="KW-0328">Glycosyltransferase</keyword>
<dbReference type="GO" id="GO:0016810">
    <property type="term" value="F:hydrolase activity, acting on carbon-nitrogen (but not peptide) bonds"/>
    <property type="evidence" value="ECO:0007669"/>
    <property type="project" value="InterPro"/>
</dbReference>
<dbReference type="Pfam" id="PF00535">
    <property type="entry name" value="Glycos_transf_2"/>
    <property type="match status" value="1"/>
</dbReference>
<evidence type="ECO:0000256" key="4">
    <source>
        <dbReference type="ARBA" id="ARBA00022679"/>
    </source>
</evidence>
<sequence>MDPSAGSVKAAFSGGGTHSSPHVFEWPRLCEVTAERRRFARGSMSRISVVVPAYNEELLLPACLRSLEAQDYQGAFEVLIVDNGSTDGTAALARARGFRVVEEPRRGYACALARGFLEATGDVVATTDADSVVPRDWISRLAREYEDRPEVVAVGGDIVYRDPGCFAKLLTRGLIPLINRVDRKNPAGPHLWGANFSVRRSVFYEAGGWNPRFNLQTDTELSERLRRFGKVVLLEDLAVSTSSRRWNHSLLRSSFIFASNFLCFKTLHRPLWRAFPDIRDDSPGTWWKPARAGLVAASIVMLTLLFGYETFTPWSNAFGKTYWSGATKRRVVALTFDDGPDEPSTSSVLSILR</sequence>
<dbReference type="GO" id="GO:0016757">
    <property type="term" value="F:glycosyltransferase activity"/>
    <property type="evidence" value="ECO:0007669"/>
    <property type="project" value="UniProtKB-KW"/>
</dbReference>
<dbReference type="SUPFAM" id="SSF53448">
    <property type="entry name" value="Nucleotide-diphospho-sugar transferases"/>
    <property type="match status" value="1"/>
</dbReference>
<dbReference type="InterPro" id="IPR002509">
    <property type="entry name" value="NODB_dom"/>
</dbReference>
<evidence type="ECO:0000313" key="8">
    <source>
        <dbReference type="Proteomes" id="UP000320913"/>
    </source>
</evidence>
<dbReference type="PROSITE" id="PS51677">
    <property type="entry name" value="NODB"/>
    <property type="match status" value="1"/>
</dbReference>
<comment type="caution">
    <text evidence="7">The sequence shown here is derived from an EMBL/GenBank/DDBJ whole genome shotgun (WGS) entry which is preliminary data.</text>
</comment>
<name>A0A538SYP0_UNCEI</name>
<dbReference type="EMBL" id="VBOV01000213">
    <property type="protein sequence ID" value="TMQ56462.1"/>
    <property type="molecule type" value="Genomic_DNA"/>
</dbReference>
<dbReference type="GO" id="GO:0005975">
    <property type="term" value="P:carbohydrate metabolic process"/>
    <property type="evidence" value="ECO:0007669"/>
    <property type="project" value="InterPro"/>
</dbReference>
<dbReference type="AlphaFoldDB" id="A0A538SYP0"/>
<dbReference type="SUPFAM" id="SSF88713">
    <property type="entry name" value="Glycoside hydrolase/deacetylase"/>
    <property type="match status" value="1"/>
</dbReference>
<reference evidence="7 8" key="1">
    <citation type="journal article" date="2019" name="Nat. Microbiol.">
        <title>Mediterranean grassland soil C-N compound turnover is dependent on rainfall and depth, and is mediated by genomically divergent microorganisms.</title>
        <authorList>
            <person name="Diamond S."/>
            <person name="Andeer P.F."/>
            <person name="Li Z."/>
            <person name="Crits-Christoph A."/>
            <person name="Burstein D."/>
            <person name="Anantharaman K."/>
            <person name="Lane K.R."/>
            <person name="Thomas B.C."/>
            <person name="Pan C."/>
            <person name="Northen T.R."/>
            <person name="Banfield J.F."/>
        </authorList>
    </citation>
    <scope>NUCLEOTIDE SEQUENCE [LARGE SCALE GENOMIC DNA]</scope>
    <source>
        <strain evidence="7">WS_5</strain>
    </source>
</reference>
<dbReference type="Gene3D" id="3.90.550.10">
    <property type="entry name" value="Spore Coat Polysaccharide Biosynthesis Protein SpsA, Chain A"/>
    <property type="match status" value="1"/>
</dbReference>
<evidence type="ECO:0000256" key="5">
    <source>
        <dbReference type="ARBA" id="ARBA00023136"/>
    </source>
</evidence>
<accession>A0A538SYP0</accession>
<feature type="non-terminal residue" evidence="7">
    <location>
        <position position="353"/>
    </location>
</feature>
<dbReference type="InterPro" id="IPR001173">
    <property type="entry name" value="Glyco_trans_2-like"/>
</dbReference>
<dbReference type="InterPro" id="IPR029044">
    <property type="entry name" value="Nucleotide-diphossugar_trans"/>
</dbReference>
<evidence type="ECO:0000256" key="3">
    <source>
        <dbReference type="ARBA" id="ARBA00022676"/>
    </source>
</evidence>
<organism evidence="7 8">
    <name type="scientific">Eiseniibacteriota bacterium</name>
    <dbReference type="NCBI Taxonomy" id="2212470"/>
    <lineage>
        <taxon>Bacteria</taxon>
        <taxon>Candidatus Eiseniibacteriota</taxon>
    </lineage>
</organism>
<dbReference type="InterPro" id="IPR011330">
    <property type="entry name" value="Glyco_hydro/deAcase_b/a-brl"/>
</dbReference>
<dbReference type="PANTHER" id="PTHR43646">
    <property type="entry name" value="GLYCOSYLTRANSFERASE"/>
    <property type="match status" value="1"/>
</dbReference>
<keyword evidence="4 7" id="KW-0808">Transferase</keyword>
<keyword evidence="5" id="KW-0472">Membrane</keyword>
<dbReference type="GO" id="GO:0005886">
    <property type="term" value="C:plasma membrane"/>
    <property type="evidence" value="ECO:0007669"/>
    <property type="project" value="UniProtKB-SubCell"/>
</dbReference>
<dbReference type="CDD" id="cd06423">
    <property type="entry name" value="CESA_like"/>
    <property type="match status" value="1"/>
</dbReference>
<evidence type="ECO:0000256" key="2">
    <source>
        <dbReference type="ARBA" id="ARBA00022475"/>
    </source>
</evidence>
<evidence type="ECO:0000256" key="1">
    <source>
        <dbReference type="ARBA" id="ARBA00004236"/>
    </source>
</evidence>
<proteinExistence type="predicted"/>
<feature type="domain" description="NodB homology" evidence="6">
    <location>
        <begin position="330"/>
        <end position="353"/>
    </location>
</feature>
<evidence type="ECO:0000259" key="6">
    <source>
        <dbReference type="PROSITE" id="PS51677"/>
    </source>
</evidence>
<keyword evidence="2" id="KW-1003">Cell membrane</keyword>
<protein>
    <submittedName>
        <fullName evidence="7">Glycosyltransferase</fullName>
    </submittedName>
</protein>